<feature type="compositionally biased region" description="Polar residues" evidence="13">
    <location>
        <begin position="480"/>
        <end position="496"/>
    </location>
</feature>
<evidence type="ECO:0000256" key="1">
    <source>
        <dbReference type="ARBA" id="ARBA00008867"/>
    </source>
</evidence>
<dbReference type="InterPro" id="IPR011009">
    <property type="entry name" value="Kinase-like_dom_sf"/>
</dbReference>
<dbReference type="GO" id="GO:0019205">
    <property type="term" value="F:nucleobase-containing compound kinase activity"/>
    <property type="evidence" value="ECO:0007669"/>
    <property type="project" value="InterPro"/>
</dbReference>
<dbReference type="GO" id="GO:0004712">
    <property type="term" value="F:protein serine/threonine/tyrosine kinase activity"/>
    <property type="evidence" value="ECO:0007669"/>
    <property type="project" value="UniProtKB-EC"/>
</dbReference>
<evidence type="ECO:0000256" key="13">
    <source>
        <dbReference type="SAM" id="MobiDB-lite"/>
    </source>
</evidence>
<keyword evidence="3" id="KW-0723">Serine/threonine-protein kinase</keyword>
<dbReference type="InParanoid" id="A0A078B3A7"/>
<organism evidence="15 16">
    <name type="scientific">Stylonychia lemnae</name>
    <name type="common">Ciliate</name>
    <dbReference type="NCBI Taxonomy" id="5949"/>
    <lineage>
        <taxon>Eukaryota</taxon>
        <taxon>Sar</taxon>
        <taxon>Alveolata</taxon>
        <taxon>Ciliophora</taxon>
        <taxon>Intramacronucleata</taxon>
        <taxon>Spirotrichea</taxon>
        <taxon>Stichotrichia</taxon>
        <taxon>Sporadotrichida</taxon>
        <taxon>Oxytrichidae</taxon>
        <taxon>Stylonychinae</taxon>
        <taxon>Stylonychia</taxon>
    </lineage>
</organism>
<evidence type="ECO:0000256" key="3">
    <source>
        <dbReference type="ARBA" id="ARBA00022527"/>
    </source>
</evidence>
<dbReference type="Gene3D" id="1.20.890.10">
    <property type="entry name" value="cAMP-dependent protein kinase regulatory subunit, dimerization-anchoring domain"/>
    <property type="match status" value="1"/>
</dbReference>
<feature type="compositionally biased region" description="Polar residues" evidence="13">
    <location>
        <begin position="683"/>
        <end position="693"/>
    </location>
</feature>
<dbReference type="PROSITE" id="PS50011">
    <property type="entry name" value="PROTEIN_KINASE_DOM"/>
    <property type="match status" value="1"/>
</dbReference>
<feature type="region of interest" description="Disordered" evidence="13">
    <location>
        <begin position="1869"/>
        <end position="1895"/>
    </location>
</feature>
<dbReference type="OrthoDB" id="522106at2759"/>
<dbReference type="Pfam" id="PF00069">
    <property type="entry name" value="Pkinase"/>
    <property type="match status" value="1"/>
</dbReference>
<feature type="region of interest" description="Disordered" evidence="13">
    <location>
        <begin position="909"/>
        <end position="935"/>
    </location>
</feature>
<comment type="catalytic activity">
    <reaction evidence="9">
        <text>L-threonyl-[protein] + ATP = O-phospho-L-threonyl-[protein] + ADP + H(+)</text>
        <dbReference type="Rhea" id="RHEA:46608"/>
        <dbReference type="Rhea" id="RHEA-COMP:11060"/>
        <dbReference type="Rhea" id="RHEA-COMP:11605"/>
        <dbReference type="ChEBI" id="CHEBI:15378"/>
        <dbReference type="ChEBI" id="CHEBI:30013"/>
        <dbReference type="ChEBI" id="CHEBI:30616"/>
        <dbReference type="ChEBI" id="CHEBI:61977"/>
        <dbReference type="ChEBI" id="CHEBI:456216"/>
        <dbReference type="EC" id="2.7.12.1"/>
    </reaction>
</comment>
<evidence type="ECO:0000256" key="10">
    <source>
        <dbReference type="ARBA" id="ARBA00051680"/>
    </source>
</evidence>
<dbReference type="SUPFAM" id="SSF56112">
    <property type="entry name" value="Protein kinase-like (PK-like)"/>
    <property type="match status" value="1"/>
</dbReference>
<feature type="region of interest" description="Disordered" evidence="13">
    <location>
        <begin position="948"/>
        <end position="978"/>
    </location>
</feature>
<dbReference type="SMART" id="SM00220">
    <property type="entry name" value="S_TKc"/>
    <property type="match status" value="1"/>
</dbReference>
<evidence type="ECO:0000259" key="14">
    <source>
        <dbReference type="PROSITE" id="PS50011"/>
    </source>
</evidence>
<evidence type="ECO:0000313" key="16">
    <source>
        <dbReference type="Proteomes" id="UP000039865"/>
    </source>
</evidence>
<dbReference type="GO" id="GO:0004674">
    <property type="term" value="F:protein serine/threonine kinase activity"/>
    <property type="evidence" value="ECO:0007669"/>
    <property type="project" value="UniProtKB-KW"/>
</dbReference>
<keyword evidence="5 11" id="KW-0547">Nucleotide-binding</keyword>
<feature type="compositionally biased region" description="Low complexity" evidence="13">
    <location>
        <begin position="960"/>
        <end position="974"/>
    </location>
</feature>
<name>A0A078B3A7_STYLE</name>
<evidence type="ECO:0000256" key="12">
    <source>
        <dbReference type="SAM" id="Coils"/>
    </source>
</evidence>
<feature type="region of interest" description="Disordered" evidence="13">
    <location>
        <begin position="1368"/>
        <end position="1468"/>
    </location>
</feature>
<dbReference type="GO" id="GO:0005737">
    <property type="term" value="C:cytoplasm"/>
    <property type="evidence" value="ECO:0007669"/>
    <property type="project" value="TreeGrafter"/>
</dbReference>
<keyword evidence="4" id="KW-0808">Transferase</keyword>
<dbReference type="FunFam" id="1.10.510.10:FF:000624">
    <property type="entry name" value="Mitogen-activated protein kinase"/>
    <property type="match status" value="1"/>
</dbReference>
<keyword evidence="12" id="KW-0175">Coiled coil</keyword>
<feature type="region of interest" description="Disordered" evidence="13">
    <location>
        <begin position="823"/>
        <end position="846"/>
    </location>
</feature>
<gene>
    <name evidence="15" type="primary">Contig12085.g12928</name>
    <name evidence="15" type="ORF">STYLEM_18138</name>
</gene>
<dbReference type="EMBL" id="CCKQ01017141">
    <property type="protein sequence ID" value="CDW89010.1"/>
    <property type="molecule type" value="Genomic_DNA"/>
</dbReference>
<evidence type="ECO:0000256" key="7">
    <source>
        <dbReference type="ARBA" id="ARBA00022840"/>
    </source>
</evidence>
<dbReference type="InterPro" id="IPR050494">
    <property type="entry name" value="Ser_Thr_dual-spec_kinase"/>
</dbReference>
<dbReference type="InterPro" id="IPR000850">
    <property type="entry name" value="Adenylat/UMP-CMP_kin"/>
</dbReference>
<dbReference type="PROSITE" id="PS00108">
    <property type="entry name" value="PROTEIN_KINASE_ST"/>
    <property type="match status" value="1"/>
</dbReference>
<dbReference type="SUPFAM" id="SSF47391">
    <property type="entry name" value="Dimerization-anchoring domain of cAMP-dependent PK regulatory subunit"/>
    <property type="match status" value="1"/>
</dbReference>
<evidence type="ECO:0000256" key="9">
    <source>
        <dbReference type="ARBA" id="ARBA00049308"/>
    </source>
</evidence>
<feature type="compositionally biased region" description="Low complexity" evidence="13">
    <location>
        <begin position="918"/>
        <end position="933"/>
    </location>
</feature>
<dbReference type="PANTHER" id="PTHR24058">
    <property type="entry name" value="DUAL SPECIFICITY PROTEIN KINASE"/>
    <property type="match status" value="1"/>
</dbReference>
<evidence type="ECO:0000256" key="8">
    <source>
        <dbReference type="ARBA" id="ARBA00049003"/>
    </source>
</evidence>
<dbReference type="Gene3D" id="3.30.200.20">
    <property type="entry name" value="Phosphorylase Kinase, domain 1"/>
    <property type="match status" value="1"/>
</dbReference>
<dbReference type="InterPro" id="IPR027417">
    <property type="entry name" value="P-loop_NTPase"/>
</dbReference>
<dbReference type="EC" id="2.7.12.1" evidence="2"/>
<dbReference type="InterPro" id="IPR000719">
    <property type="entry name" value="Prot_kinase_dom"/>
</dbReference>
<keyword evidence="16" id="KW-1185">Reference proteome</keyword>
<sequence>MLKDKKLEYQSYLEEYLEDQKVYDIFEDMMKSLIMQKPKDPIQFLIKKLTSQEVKRFIIVGPPGCKRKEIALSLAEYLSEDLSLVCISVGDLLNKEISKKSEYGKQIVESRKTYSYVKDDIVTELVKGQIEALEKDQKSWIIEGFPRTRKQALALQKMGIVLDKFLLLDVANGQSIEKVTKNLKSEEAIIQYRDEAIDKFAENALTEYRIQIEGVKETCRGAIIEIDGNRPEGVILEEIVRTLKLSRSAGPRRPPRIFIMGPPGCGKTQHAMTLAQKFQLQYVKVKHMIKDVIRSEGKSQKAKDLRERLNSGDSFPDDLIIDLVRDRLSKPDCKINGYILDGCPTTPEQIMKLQELEISPSLVVALDQNDALTYDKLEHIRYDPIDNRFYHLLNDKVPAQIQSRLIQQAEHSHDVLKVRLEEYNNFLATVENEYSSHLIRINAGDEPQRVFLNLCEAVEKPVSTAKQKSQVQNVHHIPTVDSNQQPSKHSKNPTNQAGGGADFGFLGPVGPINESKKQSQNQSMQHKPKTSKSNEKHVVNKITQGVLQKNRVDQEINRSNNMRYESIQSKIKTKRRYQQSGSNLNIKENLYSPSNGNKNHVNIGGGSQTMVGANYEQMFNQTMVGAGLQNITLGLSERQHIDLSQTQNIVDMKQYNTTSTVISNHVSAQQSRGGLNITQVLKNNGAQPSNDGQNFDFGCSLRMPGSTKNSQNKSGQDGKTQSVKGSFFGNQQLQDFMSNMSNVSANLHMPFPSQNITVTQQKHGSNSNNGSVKRKPSNQSSNNQIVPVLDMKKVSIKQIQNMMKRKPVPIQFIIEKAVSKRESKESGVNHAQHQNNLRKQNETIPQNQLSNIADSALYKNLTQKLIQEQQQHGQPPLLQQTQNFVISNSNNMQNLNLSSGQSSKFNLIKKQSTPSNKQQQQQQQQQQQPLQQQSNKSLINQFEKRLQNNSKNKGSLNTSQKEQQIMLQQQQQQQSIPTTATNKNHKSFVFDLSNQQPNGKKSGIATSKQVNAKKKLNLTGTIPKGLLSPTNNSKKPKHSDYFDNNDISGDITFEHQDHEPSSHPTRMIKKSLIISNDKSTLDPNTNPQYHIDQLLYQQQQVDKYNQLLEQYQNHESHHSDLDGKLNIQKELLAQQLLINDDYLPQTFTTNNRLKLNQTTKVERHESFSPPAEQSFAFKNMIIKPDTIKSQVFTSGTGQQIRKPSHQKTLTLPNANMINFHNYQDQSDNMQNHNKNDCYEDLKSNEYKTNQKLLSTGQTPRVIRQKKNSLGGDGIVQQKTDNITIRKKNAQQMQIKKKIQIQLDLSDDEGIIIDQQNQFKGKETVDTYDYKQNQIEFDLKANQDMKLRTQKISEIAKIINNELKDAKRIDKSQNKYQSQQSQPLINQNFSPSSTSNKHNFFLTNQQQQSHNNTKTVNQSNSSNQQLNPNQLQQPPQSSVNIKFQTRRKFSHQSNGSKSSSRLSPSYSGNQSAVVQQEEINFPITAAKAIKLFMNHLTDYEKGEILDYKQVYYLGVGAKKIKGSPYQNYNSGYDDERGDYKVVIKDHIGFRWEVLEFLGKGSFGQALKCFDHKTQEIVAVKLIRNKKRFQHQAGVELKILQHLKQNDPDDQYNIIRIKDYLIFRKHLVISFELFSINLYEFIKNNNFQGVSLSLIRRFAIQMLQALKYLREESVIHCDLKPENILLKFPDKSGIKIIDFGSSCFQDERIYTYIQSRFYRAPEIVLGIPYTAAIDMWSFGCILVELLTGYPVFPGESEQEQLGLIMELRGVPPDEVLEQSTRKKIFFDEETNDPILVPNTRGKVRIPGAKNLQGLLKYQSPTFLDFIDRCLDWNPETRMTPIDALMHDWIIEGLPPKVLIHHQRILGLGLSDKNANHKSQPHIRNQRSQPSQSTKAAHNKLNKTCLISEEIINQMPEPKDTTLSKRGKSLNKTGMVVIDESEDLVDIDTCYFLQKKQQQKKKKLLENQKQQLKQQLQNQMMIMEDDDDEETGQNFGEQQKSKTTNLADLLYEVKNDRKKQHQQDMDEIPGLNMKNKAKMFENTHDISKLKKNSFFSQNNLEDHMQFNDEDVEDEDMEGILLPFDERDKQDNGIKHNLNKKNKIPFSFLMHHYMKTNTGQQVAAQNPNVGFYKPQGNNIKLNNFMGSIGTNQASSTQNKVNLKKGYVNMSSNI</sequence>
<keyword evidence="6 15" id="KW-0418">Kinase</keyword>
<dbReference type="Pfam" id="PF00406">
    <property type="entry name" value="ADK"/>
    <property type="match status" value="2"/>
</dbReference>
<feature type="domain" description="Protein kinase" evidence="14">
    <location>
        <begin position="1550"/>
        <end position="1847"/>
    </location>
</feature>
<dbReference type="GO" id="GO:0006139">
    <property type="term" value="P:nucleobase-containing compound metabolic process"/>
    <property type="evidence" value="ECO:0007669"/>
    <property type="project" value="InterPro"/>
</dbReference>
<evidence type="ECO:0000256" key="11">
    <source>
        <dbReference type="PROSITE-ProRule" id="PRU10141"/>
    </source>
</evidence>
<dbReference type="GO" id="GO:0005856">
    <property type="term" value="C:cytoskeleton"/>
    <property type="evidence" value="ECO:0007669"/>
    <property type="project" value="TreeGrafter"/>
</dbReference>
<dbReference type="Gene3D" id="1.10.510.10">
    <property type="entry name" value="Transferase(Phosphotransferase) domain 1"/>
    <property type="match status" value="1"/>
</dbReference>
<feature type="binding site" evidence="11">
    <location>
        <position position="1579"/>
    </location>
    <ligand>
        <name>ATP</name>
        <dbReference type="ChEBI" id="CHEBI:30616"/>
    </ligand>
</feature>
<evidence type="ECO:0000313" key="15">
    <source>
        <dbReference type="EMBL" id="CDW89010.1"/>
    </source>
</evidence>
<feature type="coiled-coil region" evidence="12">
    <location>
        <begin position="1950"/>
        <end position="1983"/>
    </location>
</feature>
<evidence type="ECO:0000256" key="4">
    <source>
        <dbReference type="ARBA" id="ARBA00022679"/>
    </source>
</evidence>
<feature type="compositionally biased region" description="Low complexity" evidence="13">
    <location>
        <begin position="1452"/>
        <end position="1466"/>
    </location>
</feature>
<comment type="catalytic activity">
    <reaction evidence="10">
        <text>L-tyrosyl-[protein] + ATP = O-phospho-L-tyrosyl-[protein] + ADP + H(+)</text>
        <dbReference type="Rhea" id="RHEA:10596"/>
        <dbReference type="Rhea" id="RHEA-COMP:10136"/>
        <dbReference type="Rhea" id="RHEA-COMP:20101"/>
        <dbReference type="ChEBI" id="CHEBI:15378"/>
        <dbReference type="ChEBI" id="CHEBI:30616"/>
        <dbReference type="ChEBI" id="CHEBI:46858"/>
        <dbReference type="ChEBI" id="CHEBI:61978"/>
        <dbReference type="ChEBI" id="CHEBI:456216"/>
        <dbReference type="EC" id="2.7.12.1"/>
    </reaction>
</comment>
<dbReference type="InterPro" id="IPR017441">
    <property type="entry name" value="Protein_kinase_ATP_BS"/>
</dbReference>
<accession>A0A078B3A7</accession>
<feature type="compositionally biased region" description="Polar residues" evidence="13">
    <location>
        <begin position="759"/>
        <end position="785"/>
    </location>
</feature>
<feature type="region of interest" description="Disordered" evidence="13">
    <location>
        <begin position="478"/>
        <end position="536"/>
    </location>
</feature>
<keyword evidence="7 11" id="KW-0067">ATP-binding</keyword>
<feature type="region of interest" description="Disordered" evidence="13">
    <location>
        <begin position="683"/>
        <end position="724"/>
    </location>
</feature>
<feature type="compositionally biased region" description="Polar residues" evidence="13">
    <location>
        <begin position="706"/>
        <end position="724"/>
    </location>
</feature>
<feature type="compositionally biased region" description="Polar residues" evidence="13">
    <location>
        <begin position="829"/>
        <end position="846"/>
    </location>
</feature>
<dbReference type="Gene3D" id="3.30.10.30">
    <property type="entry name" value="DYRK"/>
    <property type="match status" value="1"/>
</dbReference>
<feature type="region of interest" description="Disordered" evidence="13">
    <location>
        <begin position="759"/>
        <end position="786"/>
    </location>
</feature>
<dbReference type="CDD" id="cd14210">
    <property type="entry name" value="PKc_DYRK"/>
    <property type="match status" value="1"/>
</dbReference>
<feature type="compositionally biased region" description="Polar residues" evidence="13">
    <location>
        <begin position="1382"/>
        <end position="1415"/>
    </location>
</feature>
<evidence type="ECO:0000256" key="5">
    <source>
        <dbReference type="ARBA" id="ARBA00022741"/>
    </source>
</evidence>
<dbReference type="PRINTS" id="PR00094">
    <property type="entry name" value="ADENYLTKNASE"/>
</dbReference>
<dbReference type="InterPro" id="IPR008271">
    <property type="entry name" value="Ser/Thr_kinase_AS"/>
</dbReference>
<proteinExistence type="inferred from homology"/>
<dbReference type="CDD" id="cd01428">
    <property type="entry name" value="ADK"/>
    <property type="match status" value="2"/>
</dbReference>
<dbReference type="GO" id="GO:0005524">
    <property type="term" value="F:ATP binding"/>
    <property type="evidence" value="ECO:0007669"/>
    <property type="project" value="UniProtKB-UniRule"/>
</dbReference>
<dbReference type="InterPro" id="IPR042521">
    <property type="entry name" value="DYRK"/>
</dbReference>
<reference evidence="15 16" key="1">
    <citation type="submission" date="2014-06" db="EMBL/GenBank/DDBJ databases">
        <authorList>
            <person name="Swart Estienne"/>
        </authorList>
    </citation>
    <scope>NUCLEOTIDE SEQUENCE [LARGE SCALE GENOMIC DNA]</scope>
    <source>
        <strain evidence="15 16">130c</strain>
    </source>
</reference>
<comment type="similarity">
    <text evidence="1">Belongs to the protein kinase superfamily. CMGC Ser/Thr protein kinase family. MNB/DYRK subfamily.</text>
</comment>
<evidence type="ECO:0000256" key="6">
    <source>
        <dbReference type="ARBA" id="ARBA00022777"/>
    </source>
</evidence>
<feature type="compositionally biased region" description="Polar residues" evidence="13">
    <location>
        <begin position="948"/>
        <end position="959"/>
    </location>
</feature>
<comment type="catalytic activity">
    <reaction evidence="8">
        <text>L-seryl-[protein] + ATP = O-phospho-L-seryl-[protein] + ADP + H(+)</text>
        <dbReference type="Rhea" id="RHEA:17989"/>
        <dbReference type="Rhea" id="RHEA-COMP:9863"/>
        <dbReference type="Rhea" id="RHEA-COMP:11604"/>
        <dbReference type="ChEBI" id="CHEBI:15378"/>
        <dbReference type="ChEBI" id="CHEBI:29999"/>
        <dbReference type="ChEBI" id="CHEBI:30616"/>
        <dbReference type="ChEBI" id="CHEBI:83421"/>
        <dbReference type="ChEBI" id="CHEBI:456216"/>
        <dbReference type="EC" id="2.7.12.1"/>
    </reaction>
</comment>
<dbReference type="PANTHER" id="PTHR24058:SF22">
    <property type="entry name" value="DUAL SPECIFICITY TYROSINE-PHOSPHORYLATION-REGULATED KINASE 4"/>
    <property type="match status" value="1"/>
</dbReference>
<dbReference type="Proteomes" id="UP000039865">
    <property type="component" value="Unassembled WGS sequence"/>
</dbReference>
<dbReference type="PROSITE" id="PS00107">
    <property type="entry name" value="PROTEIN_KINASE_ATP"/>
    <property type="match status" value="1"/>
</dbReference>
<dbReference type="Gene3D" id="3.40.50.300">
    <property type="entry name" value="P-loop containing nucleotide triphosphate hydrolases"/>
    <property type="match status" value="2"/>
</dbReference>
<feature type="compositionally biased region" description="Low complexity" evidence="13">
    <location>
        <begin position="1416"/>
        <end position="1437"/>
    </location>
</feature>
<feature type="compositionally biased region" description="Polar residues" evidence="13">
    <location>
        <begin position="1883"/>
        <end position="1893"/>
    </location>
</feature>
<evidence type="ECO:0000256" key="2">
    <source>
        <dbReference type="ARBA" id="ARBA00013203"/>
    </source>
</evidence>
<protein>
    <recommendedName>
        <fullName evidence="2">dual-specificity kinase</fullName>
        <ecNumber evidence="2">2.7.12.1</ecNumber>
    </recommendedName>
</protein>
<dbReference type="CDD" id="cd22979">
    <property type="entry name" value="DD_AK8"/>
    <property type="match status" value="1"/>
</dbReference>
<dbReference type="SUPFAM" id="SSF52540">
    <property type="entry name" value="P-loop containing nucleoside triphosphate hydrolases"/>
    <property type="match status" value="2"/>
</dbReference>